<gene>
    <name evidence="1" type="ORF">L6452_34754</name>
</gene>
<proteinExistence type="predicted"/>
<comment type="caution">
    <text evidence="1">The sequence shown here is derived from an EMBL/GenBank/DDBJ whole genome shotgun (WGS) entry which is preliminary data.</text>
</comment>
<evidence type="ECO:0000313" key="1">
    <source>
        <dbReference type="EMBL" id="KAI3685506.1"/>
    </source>
</evidence>
<dbReference type="Proteomes" id="UP001055879">
    <property type="component" value="Linkage Group LG12"/>
</dbReference>
<reference evidence="1 2" key="2">
    <citation type="journal article" date="2022" name="Mol. Ecol. Resour.">
        <title>The genomes of chicory, endive, great burdock and yacon provide insights into Asteraceae paleo-polyploidization history and plant inulin production.</title>
        <authorList>
            <person name="Fan W."/>
            <person name="Wang S."/>
            <person name="Wang H."/>
            <person name="Wang A."/>
            <person name="Jiang F."/>
            <person name="Liu H."/>
            <person name="Zhao H."/>
            <person name="Xu D."/>
            <person name="Zhang Y."/>
        </authorList>
    </citation>
    <scope>NUCLEOTIDE SEQUENCE [LARGE SCALE GENOMIC DNA]</scope>
    <source>
        <strain evidence="2">cv. Niubang</strain>
    </source>
</reference>
<sequence length="118" mass="13282">MCFSHEGFLGGKSENVTSFSVSSSLFLISTLCPHGKKKNLETVIKPLFAKEPDQENPNIVTSLSPINTLLTSVCKNPADVNYKVETNAYLRYIQQYESLPLHYYLHMTSIIIHTQTCI</sequence>
<evidence type="ECO:0000313" key="2">
    <source>
        <dbReference type="Proteomes" id="UP001055879"/>
    </source>
</evidence>
<keyword evidence="2" id="KW-1185">Reference proteome</keyword>
<reference evidence="2" key="1">
    <citation type="journal article" date="2022" name="Mol. Ecol. Resour.">
        <title>The genomes of chicory, endive, great burdock and yacon provide insights into Asteraceae palaeo-polyploidization history and plant inulin production.</title>
        <authorList>
            <person name="Fan W."/>
            <person name="Wang S."/>
            <person name="Wang H."/>
            <person name="Wang A."/>
            <person name="Jiang F."/>
            <person name="Liu H."/>
            <person name="Zhao H."/>
            <person name="Xu D."/>
            <person name="Zhang Y."/>
        </authorList>
    </citation>
    <scope>NUCLEOTIDE SEQUENCE [LARGE SCALE GENOMIC DNA]</scope>
    <source>
        <strain evidence="2">cv. Niubang</strain>
    </source>
</reference>
<organism evidence="1 2">
    <name type="scientific">Arctium lappa</name>
    <name type="common">Greater burdock</name>
    <name type="synonym">Lappa major</name>
    <dbReference type="NCBI Taxonomy" id="4217"/>
    <lineage>
        <taxon>Eukaryota</taxon>
        <taxon>Viridiplantae</taxon>
        <taxon>Streptophyta</taxon>
        <taxon>Embryophyta</taxon>
        <taxon>Tracheophyta</taxon>
        <taxon>Spermatophyta</taxon>
        <taxon>Magnoliopsida</taxon>
        <taxon>eudicotyledons</taxon>
        <taxon>Gunneridae</taxon>
        <taxon>Pentapetalae</taxon>
        <taxon>asterids</taxon>
        <taxon>campanulids</taxon>
        <taxon>Asterales</taxon>
        <taxon>Asteraceae</taxon>
        <taxon>Carduoideae</taxon>
        <taxon>Cardueae</taxon>
        <taxon>Arctiinae</taxon>
        <taxon>Arctium</taxon>
    </lineage>
</organism>
<name>A0ACB8YJ59_ARCLA</name>
<dbReference type="EMBL" id="CM042058">
    <property type="protein sequence ID" value="KAI3685506.1"/>
    <property type="molecule type" value="Genomic_DNA"/>
</dbReference>
<accession>A0ACB8YJ59</accession>
<protein>
    <submittedName>
        <fullName evidence="1">Uncharacterized protein</fullName>
    </submittedName>
</protein>